<accession>A0A5M6IVQ5</accession>
<keyword evidence="10" id="KW-1185">Reference proteome</keyword>
<keyword evidence="4" id="KW-0249">Electron transport</keyword>
<sequence>MDTLEINKAVAAVLIGGISFMVAGLIGDVLVRPKRLEKVAIPIETGAPVAATAAPAAETVPPIGPLLAKADPAKGEATVKKLCVACHTFNEGGKPGVGPNLYGVVMGPHGHQQGFSYSAGLKDKPGNWDYEALNHWLKKPAAYAPGTKMAFAGISNDQDRANVIAYLRSLSASPAPLPQP</sequence>
<dbReference type="Pfam" id="PF00034">
    <property type="entry name" value="Cytochrom_C"/>
    <property type="match status" value="1"/>
</dbReference>
<protein>
    <submittedName>
        <fullName evidence="9">Cytochrome c family protein</fullName>
    </submittedName>
</protein>
<dbReference type="PROSITE" id="PS51007">
    <property type="entry name" value="CYTC"/>
    <property type="match status" value="1"/>
</dbReference>
<reference evidence="9 10" key="1">
    <citation type="submission" date="2019-09" db="EMBL/GenBank/DDBJ databases">
        <title>Genome sequence of Rhodovastum atsumiense, a diverse member of the Acetobacteraceae family of non-sulfur purple photosynthetic bacteria.</title>
        <authorList>
            <person name="Meyer T."/>
            <person name="Kyndt J."/>
        </authorList>
    </citation>
    <scope>NUCLEOTIDE SEQUENCE [LARGE SCALE GENOMIC DNA]</scope>
    <source>
        <strain evidence="9 10">DSM 21279</strain>
    </source>
</reference>
<dbReference type="PRINTS" id="PR00604">
    <property type="entry name" value="CYTCHRMECIAB"/>
</dbReference>
<dbReference type="OrthoDB" id="9805828at2"/>
<keyword evidence="7" id="KW-1133">Transmembrane helix</keyword>
<keyword evidence="2 6" id="KW-0349">Heme</keyword>
<dbReference type="InterPro" id="IPR009056">
    <property type="entry name" value="Cyt_c-like_dom"/>
</dbReference>
<dbReference type="AlphaFoldDB" id="A0A5M6IVQ5"/>
<evidence type="ECO:0000256" key="5">
    <source>
        <dbReference type="ARBA" id="ARBA00023004"/>
    </source>
</evidence>
<evidence type="ECO:0000259" key="8">
    <source>
        <dbReference type="PROSITE" id="PS51007"/>
    </source>
</evidence>
<comment type="caution">
    <text evidence="9">The sequence shown here is derived from an EMBL/GenBank/DDBJ whole genome shotgun (WGS) entry which is preliminary data.</text>
</comment>
<evidence type="ECO:0000256" key="3">
    <source>
        <dbReference type="ARBA" id="ARBA00022723"/>
    </source>
</evidence>
<organism evidence="9 10">
    <name type="scientific">Rhodovastum atsumiense</name>
    <dbReference type="NCBI Taxonomy" id="504468"/>
    <lineage>
        <taxon>Bacteria</taxon>
        <taxon>Pseudomonadati</taxon>
        <taxon>Pseudomonadota</taxon>
        <taxon>Alphaproteobacteria</taxon>
        <taxon>Acetobacterales</taxon>
        <taxon>Acetobacteraceae</taxon>
        <taxon>Rhodovastum</taxon>
    </lineage>
</organism>
<evidence type="ECO:0000256" key="1">
    <source>
        <dbReference type="ARBA" id="ARBA00022448"/>
    </source>
</evidence>
<evidence type="ECO:0000256" key="4">
    <source>
        <dbReference type="ARBA" id="ARBA00022982"/>
    </source>
</evidence>
<keyword evidence="7" id="KW-0472">Membrane</keyword>
<dbReference type="EMBL" id="VWPK01000012">
    <property type="protein sequence ID" value="KAA5612400.1"/>
    <property type="molecule type" value="Genomic_DNA"/>
</dbReference>
<evidence type="ECO:0000256" key="2">
    <source>
        <dbReference type="ARBA" id="ARBA00022617"/>
    </source>
</evidence>
<dbReference type="GO" id="GO:0009055">
    <property type="term" value="F:electron transfer activity"/>
    <property type="evidence" value="ECO:0007669"/>
    <property type="project" value="InterPro"/>
</dbReference>
<dbReference type="InterPro" id="IPR036909">
    <property type="entry name" value="Cyt_c-like_dom_sf"/>
</dbReference>
<evidence type="ECO:0000256" key="6">
    <source>
        <dbReference type="PROSITE-ProRule" id="PRU00433"/>
    </source>
</evidence>
<dbReference type="Gene3D" id="1.10.760.10">
    <property type="entry name" value="Cytochrome c-like domain"/>
    <property type="match status" value="1"/>
</dbReference>
<dbReference type="SUPFAM" id="SSF46626">
    <property type="entry name" value="Cytochrome c"/>
    <property type="match status" value="1"/>
</dbReference>
<dbReference type="RefSeq" id="WP_150040499.1">
    <property type="nucleotide sequence ID" value="NZ_OW485601.1"/>
</dbReference>
<keyword evidence="5 6" id="KW-0408">Iron</keyword>
<proteinExistence type="predicted"/>
<dbReference type="PANTHER" id="PTHR11961">
    <property type="entry name" value="CYTOCHROME C"/>
    <property type="match status" value="1"/>
</dbReference>
<feature type="domain" description="Cytochrome c" evidence="8">
    <location>
        <begin position="70"/>
        <end position="171"/>
    </location>
</feature>
<keyword evidence="1" id="KW-0813">Transport</keyword>
<dbReference type="GO" id="GO:0046872">
    <property type="term" value="F:metal ion binding"/>
    <property type="evidence" value="ECO:0007669"/>
    <property type="project" value="UniProtKB-KW"/>
</dbReference>
<evidence type="ECO:0000313" key="9">
    <source>
        <dbReference type="EMBL" id="KAA5612400.1"/>
    </source>
</evidence>
<feature type="transmembrane region" description="Helical" evidence="7">
    <location>
        <begin position="6"/>
        <end position="31"/>
    </location>
</feature>
<dbReference type="InterPro" id="IPR002327">
    <property type="entry name" value="Cyt_c_1A/1B"/>
</dbReference>
<dbReference type="Proteomes" id="UP000325255">
    <property type="component" value="Unassembled WGS sequence"/>
</dbReference>
<evidence type="ECO:0000313" key="10">
    <source>
        <dbReference type="Proteomes" id="UP000325255"/>
    </source>
</evidence>
<keyword evidence="7" id="KW-0812">Transmembrane</keyword>
<gene>
    <name evidence="9" type="ORF">F1189_09490</name>
</gene>
<evidence type="ECO:0000256" key="7">
    <source>
        <dbReference type="SAM" id="Phobius"/>
    </source>
</evidence>
<keyword evidence="3 6" id="KW-0479">Metal-binding</keyword>
<name>A0A5M6IVQ5_9PROT</name>
<dbReference type="GO" id="GO:0020037">
    <property type="term" value="F:heme binding"/>
    <property type="evidence" value="ECO:0007669"/>
    <property type="project" value="InterPro"/>
</dbReference>